<feature type="transmembrane region" description="Helical" evidence="6">
    <location>
        <begin position="173"/>
        <end position="192"/>
    </location>
</feature>
<evidence type="ECO:0000313" key="9">
    <source>
        <dbReference type="Proteomes" id="UP000019402"/>
    </source>
</evidence>
<dbReference type="GO" id="GO:0016020">
    <property type="term" value="C:membrane"/>
    <property type="evidence" value="ECO:0007669"/>
    <property type="project" value="UniProtKB-SubCell"/>
</dbReference>
<feature type="transmembrane region" description="Helical" evidence="6">
    <location>
        <begin position="363"/>
        <end position="383"/>
    </location>
</feature>
<protein>
    <recommendedName>
        <fullName evidence="7">Major facilitator superfamily (MFS) profile domain-containing protein</fullName>
    </recommendedName>
</protein>
<evidence type="ECO:0000313" key="8">
    <source>
        <dbReference type="EMBL" id="GAF01553.1"/>
    </source>
</evidence>
<accession>W7Y1Y7</accession>
<comment type="subcellular location">
    <subcellularLocation>
        <location evidence="1">Membrane</location>
        <topology evidence="1">Multi-pass membrane protein</topology>
    </subcellularLocation>
</comment>
<evidence type="ECO:0000256" key="3">
    <source>
        <dbReference type="ARBA" id="ARBA00022692"/>
    </source>
</evidence>
<feature type="transmembrane region" description="Helical" evidence="6">
    <location>
        <begin position="12"/>
        <end position="35"/>
    </location>
</feature>
<evidence type="ECO:0000256" key="6">
    <source>
        <dbReference type="SAM" id="Phobius"/>
    </source>
</evidence>
<keyword evidence="9" id="KW-1185">Reference proteome</keyword>
<feature type="transmembrane region" description="Helical" evidence="6">
    <location>
        <begin position="270"/>
        <end position="293"/>
    </location>
</feature>
<keyword evidence="4 6" id="KW-1133">Transmembrane helix</keyword>
<dbReference type="InterPro" id="IPR011701">
    <property type="entry name" value="MFS"/>
</dbReference>
<dbReference type="InterPro" id="IPR004752">
    <property type="entry name" value="AmpG_permease/AT-1"/>
</dbReference>
<dbReference type="Pfam" id="PF07690">
    <property type="entry name" value="MFS_1"/>
    <property type="match status" value="1"/>
</dbReference>
<evidence type="ECO:0000256" key="1">
    <source>
        <dbReference type="ARBA" id="ARBA00004141"/>
    </source>
</evidence>
<dbReference type="eggNOG" id="COG2814">
    <property type="taxonomic scope" value="Bacteria"/>
</dbReference>
<dbReference type="GO" id="GO:0022857">
    <property type="term" value="F:transmembrane transporter activity"/>
    <property type="evidence" value="ECO:0007669"/>
    <property type="project" value="InterPro"/>
</dbReference>
<comment type="caution">
    <text evidence="8">The sequence shown here is derived from an EMBL/GenBank/DDBJ whole genome shotgun (WGS) entry which is preliminary data.</text>
</comment>
<feature type="transmembrane region" description="Helical" evidence="6">
    <location>
        <begin position="305"/>
        <end position="322"/>
    </location>
</feature>
<evidence type="ECO:0000259" key="7">
    <source>
        <dbReference type="PROSITE" id="PS50850"/>
    </source>
</evidence>
<reference evidence="8 9" key="1">
    <citation type="journal article" date="2014" name="Genome Announc.">
        <title>Draft Genome Sequence of Cytophaga fermentans JCM 21142T, a Facultative Anaerobe Isolated from Marine Mud.</title>
        <authorList>
            <person name="Starns D."/>
            <person name="Oshima K."/>
            <person name="Suda W."/>
            <person name="Iino T."/>
            <person name="Yuki M."/>
            <person name="Inoue J."/>
            <person name="Kitamura K."/>
            <person name="Iida T."/>
            <person name="Darby A."/>
            <person name="Hattori M."/>
            <person name="Ohkuma M."/>
        </authorList>
    </citation>
    <scope>NUCLEOTIDE SEQUENCE [LARGE SCALE GENOMIC DNA]</scope>
    <source>
        <strain evidence="8 9">JCM 21142</strain>
    </source>
</reference>
<sequence length="438" mass="48476">MIKKGNREGHPAFWVPSVYFAMGLPFIAIAQASALMYKNMGISDTQIALWTSLIMLPWTLKPLWSPVLEMFKTKKHFVVATQLVTGITFALVALSLPLNHFFSYSIALLGVIAFSGSTHDIATDGLYLSVLSPKLQAKYIGWQGAAYNVAKIVSAGGVVYLAGVLEESLGVKYAWMIVMGIYGGVMFMLGLYHIKMLPSGGEATEVKSFSEGVETLVDVIKTFFQKKFIGWYIMFIVLFRFAEGFAIKIAPLFFKAANTEGGLDLPTKEIGLVYGTFGAAAFVLGSLLGGYFISSKGLKRTLFKLALVFNIPFGVYLFLAFYQPENIYIISGAVIVEYFGYGFGFVGLMLFMMQQIAPGKYKTAHYAFASGIMNLGFMIPSMLSGYLSDLLGYKVFFIWVLVATVPALLVAYFVPFTYEDPEKNQNDVKRNKEIDYVE</sequence>
<feature type="domain" description="Major facilitator superfamily (MFS) profile" evidence="7">
    <location>
        <begin position="11"/>
        <end position="418"/>
    </location>
</feature>
<dbReference type="STRING" id="869213.GCA_000517085_04560"/>
<evidence type="ECO:0000256" key="4">
    <source>
        <dbReference type="ARBA" id="ARBA00022989"/>
    </source>
</evidence>
<dbReference type="OrthoDB" id="9787815at2"/>
<evidence type="ECO:0000256" key="2">
    <source>
        <dbReference type="ARBA" id="ARBA00022448"/>
    </source>
</evidence>
<keyword evidence="2" id="KW-0813">Transport</keyword>
<dbReference type="RefSeq" id="WP_044211809.1">
    <property type="nucleotide sequence ID" value="NZ_BAMD01000001.1"/>
</dbReference>
<dbReference type="EMBL" id="BAMD01000001">
    <property type="protein sequence ID" value="GAF01553.1"/>
    <property type="molecule type" value="Genomic_DNA"/>
</dbReference>
<feature type="transmembrane region" description="Helical" evidence="6">
    <location>
        <begin position="395"/>
        <end position="414"/>
    </location>
</feature>
<feature type="transmembrane region" description="Helical" evidence="6">
    <location>
        <begin position="47"/>
        <end position="64"/>
    </location>
</feature>
<feature type="transmembrane region" description="Helical" evidence="6">
    <location>
        <begin position="328"/>
        <end position="351"/>
    </location>
</feature>
<dbReference type="PANTHER" id="PTHR12778:SF10">
    <property type="entry name" value="MAJOR FACILITATOR SUPERFAMILY DOMAIN-CONTAINING PROTEIN 3"/>
    <property type="match status" value="1"/>
</dbReference>
<feature type="transmembrane region" description="Helical" evidence="6">
    <location>
        <begin position="76"/>
        <end position="95"/>
    </location>
</feature>
<dbReference type="PANTHER" id="PTHR12778">
    <property type="entry name" value="SOLUTE CARRIER FAMILY 33 ACETYL-COA TRANSPORTER -RELATED"/>
    <property type="match status" value="1"/>
</dbReference>
<dbReference type="SUPFAM" id="SSF103473">
    <property type="entry name" value="MFS general substrate transporter"/>
    <property type="match status" value="1"/>
</dbReference>
<keyword evidence="3 6" id="KW-0812">Transmembrane</keyword>
<organism evidence="8 9">
    <name type="scientific">Saccharicrinis fermentans DSM 9555 = JCM 21142</name>
    <dbReference type="NCBI Taxonomy" id="869213"/>
    <lineage>
        <taxon>Bacteria</taxon>
        <taxon>Pseudomonadati</taxon>
        <taxon>Bacteroidota</taxon>
        <taxon>Bacteroidia</taxon>
        <taxon>Marinilabiliales</taxon>
        <taxon>Marinilabiliaceae</taxon>
        <taxon>Saccharicrinis</taxon>
    </lineage>
</organism>
<dbReference type="Gene3D" id="1.20.1250.20">
    <property type="entry name" value="MFS general substrate transporter like domains"/>
    <property type="match status" value="2"/>
</dbReference>
<feature type="transmembrane region" description="Helical" evidence="6">
    <location>
        <begin position="139"/>
        <end position="161"/>
    </location>
</feature>
<gene>
    <name evidence="8" type="ORF">JCM21142_165</name>
</gene>
<proteinExistence type="predicted"/>
<feature type="transmembrane region" description="Helical" evidence="6">
    <location>
        <begin position="229"/>
        <end position="250"/>
    </location>
</feature>
<keyword evidence="5 6" id="KW-0472">Membrane</keyword>
<name>W7Y1Y7_9BACT</name>
<dbReference type="InterPro" id="IPR036259">
    <property type="entry name" value="MFS_trans_sf"/>
</dbReference>
<evidence type="ECO:0000256" key="5">
    <source>
        <dbReference type="ARBA" id="ARBA00023136"/>
    </source>
</evidence>
<dbReference type="PROSITE" id="PS50850">
    <property type="entry name" value="MFS"/>
    <property type="match status" value="1"/>
</dbReference>
<dbReference type="Proteomes" id="UP000019402">
    <property type="component" value="Unassembled WGS sequence"/>
</dbReference>
<dbReference type="AlphaFoldDB" id="W7Y1Y7"/>
<dbReference type="InterPro" id="IPR020846">
    <property type="entry name" value="MFS_dom"/>
</dbReference>